<evidence type="ECO:0000259" key="7">
    <source>
        <dbReference type="PROSITE" id="PS51188"/>
    </source>
</evidence>
<dbReference type="PANTHER" id="PTHR43888">
    <property type="entry name" value="DNAJ-LIKE-2, ISOFORM A-RELATED"/>
    <property type="match status" value="1"/>
</dbReference>
<evidence type="ECO:0000256" key="3">
    <source>
        <dbReference type="ARBA" id="ARBA00022771"/>
    </source>
</evidence>
<dbReference type="VEuPathDB" id="GiardiaDB:GMRT_12969"/>
<dbReference type="InterPro" id="IPR001305">
    <property type="entry name" value="HSP_DnaJ_Cys-rich_dom"/>
</dbReference>
<dbReference type="FunFam" id="2.60.260.20:FF:000003">
    <property type="entry name" value="DnaJ subfamily A member 2"/>
    <property type="match status" value="1"/>
</dbReference>
<dbReference type="PROSITE" id="PS51188">
    <property type="entry name" value="ZF_CR"/>
    <property type="match status" value="1"/>
</dbReference>
<feature type="domain" description="J" evidence="6">
    <location>
        <begin position="6"/>
        <end position="68"/>
    </location>
</feature>
<dbReference type="PROSITE" id="PS00636">
    <property type="entry name" value="DNAJ_1"/>
    <property type="match status" value="1"/>
</dbReference>
<sequence>MVKETRFYEILGVSPDADPVTIKKAYYKLAQKYHPDKPTGDADLFKEVGRAYEVLSDPTKRENYDRYGEEGIDGPPMDPFGNIFDIFGGGGGRRRNRGPQQCKPIGCPLECTLEELYHGARRKVTIERTRQCSECGGVGGRDKNAVKTCDKCGGNGMVIVTQRMGPMITQTQALCDACKGKGKVFGDKSLICKKCKGECTMQEKKDFEVHVDQGAFDGFQIPFYGEGDWAPDMQTGDLVVVVKEKSNKVFVRKQADLFMKRVVSLEEALCGAAITFSHVNGENVTIFTKPGETISQGQILACRGLGMPVQGAAHEFGNLFIEFSVAYPSNLDAEKRAAIVKIIGTPSTQQSISAAATIAEDGATKFHLTEMDHTQRTNVCNKGTRNAYDTGAEEAEGNGGAQCQAI</sequence>
<dbReference type="CDD" id="cd10747">
    <property type="entry name" value="DnaJ_C"/>
    <property type="match status" value="1"/>
</dbReference>
<dbReference type="SUPFAM" id="SSF46565">
    <property type="entry name" value="Chaperone J-domain"/>
    <property type="match status" value="1"/>
</dbReference>
<proteinExistence type="predicted"/>
<feature type="domain" description="CR-type" evidence="7">
    <location>
        <begin position="119"/>
        <end position="204"/>
    </location>
</feature>
<dbReference type="GO" id="GO:0006457">
    <property type="term" value="P:protein folding"/>
    <property type="evidence" value="ECO:0007669"/>
    <property type="project" value="InterPro"/>
</dbReference>
<dbReference type="CDD" id="cd06257">
    <property type="entry name" value="DnaJ"/>
    <property type="match status" value="1"/>
</dbReference>
<keyword evidence="1 5" id="KW-0479">Metal-binding</keyword>
<dbReference type="SUPFAM" id="SSF57938">
    <property type="entry name" value="DnaJ/Hsp40 cysteine-rich domain"/>
    <property type="match status" value="1"/>
</dbReference>
<dbReference type="GO" id="GO:0051082">
    <property type="term" value="F:unfolded protein binding"/>
    <property type="evidence" value="ECO:0007669"/>
    <property type="project" value="InterPro"/>
</dbReference>
<evidence type="ECO:0000256" key="2">
    <source>
        <dbReference type="ARBA" id="ARBA00022737"/>
    </source>
</evidence>
<evidence type="ECO:0000256" key="5">
    <source>
        <dbReference type="PROSITE-ProRule" id="PRU00546"/>
    </source>
</evidence>
<dbReference type="GO" id="GO:0030544">
    <property type="term" value="F:Hsp70 protein binding"/>
    <property type="evidence" value="ECO:0007669"/>
    <property type="project" value="InterPro"/>
</dbReference>
<reference evidence="8 9" key="1">
    <citation type="submission" date="2019-05" db="EMBL/GenBank/DDBJ databases">
        <title>The compact genome of Giardia muris reveals important steps in the evolution of intestinal protozoan parasites.</title>
        <authorList>
            <person name="Xu F."/>
            <person name="Jimenez-Gonzalez A."/>
            <person name="Einarsson E."/>
            <person name="Astvaldsson A."/>
            <person name="Peirasmaki D."/>
            <person name="Eckmann L."/>
            <person name="Andersson J.O."/>
            <person name="Svard S.G."/>
            <person name="Jerlstrom-Hultqvist J."/>
        </authorList>
    </citation>
    <scope>NUCLEOTIDE SEQUENCE [LARGE SCALE GENOMIC DNA]</scope>
    <source>
        <strain evidence="8 9">Roberts-Thomson</strain>
    </source>
</reference>
<dbReference type="InterPro" id="IPR036869">
    <property type="entry name" value="J_dom_sf"/>
</dbReference>
<dbReference type="SMART" id="SM00271">
    <property type="entry name" value="DnaJ"/>
    <property type="match status" value="1"/>
</dbReference>
<protein>
    <submittedName>
        <fullName evidence="8">Chaperone protein DnaJ subfamily A</fullName>
    </submittedName>
</protein>
<dbReference type="SUPFAM" id="SSF49493">
    <property type="entry name" value="HSP40/DnaJ peptide-binding domain"/>
    <property type="match status" value="2"/>
</dbReference>
<gene>
    <name evidence="8" type="ORF">GMRT_12969</name>
</gene>
<evidence type="ECO:0000313" key="8">
    <source>
        <dbReference type="EMBL" id="TNJ27429.1"/>
    </source>
</evidence>
<keyword evidence="3 5" id="KW-0863">Zinc-finger</keyword>
<evidence type="ECO:0000256" key="1">
    <source>
        <dbReference type="ARBA" id="ARBA00022723"/>
    </source>
</evidence>
<keyword evidence="2" id="KW-0677">Repeat</keyword>
<dbReference type="Pfam" id="PF00226">
    <property type="entry name" value="DnaJ"/>
    <property type="match status" value="1"/>
</dbReference>
<comment type="caution">
    <text evidence="8">The sequence shown here is derived from an EMBL/GenBank/DDBJ whole genome shotgun (WGS) entry which is preliminary data.</text>
</comment>
<keyword evidence="9" id="KW-1185">Reference proteome</keyword>
<dbReference type="OrthoDB" id="550424at2759"/>
<keyword evidence="4 5" id="KW-0862">Zinc</keyword>
<dbReference type="Pfam" id="PF01556">
    <property type="entry name" value="DnaJ_C"/>
    <property type="match status" value="1"/>
</dbReference>
<dbReference type="EMBL" id="VDLU01000003">
    <property type="protein sequence ID" value="TNJ27429.1"/>
    <property type="molecule type" value="Genomic_DNA"/>
</dbReference>
<dbReference type="PRINTS" id="PR00625">
    <property type="entry name" value="JDOMAIN"/>
</dbReference>
<dbReference type="CDD" id="cd10719">
    <property type="entry name" value="DnaJ_zf"/>
    <property type="match status" value="1"/>
</dbReference>
<dbReference type="Pfam" id="PF00684">
    <property type="entry name" value="DnaJ_CXXCXGXG"/>
    <property type="match status" value="1"/>
</dbReference>
<dbReference type="PROSITE" id="PS50076">
    <property type="entry name" value="DNAJ_2"/>
    <property type="match status" value="1"/>
</dbReference>
<dbReference type="Gene3D" id="1.10.287.110">
    <property type="entry name" value="DnaJ domain"/>
    <property type="match status" value="1"/>
</dbReference>
<dbReference type="Gene3D" id="2.60.260.20">
    <property type="entry name" value="Urease metallochaperone UreE, N-terminal domain"/>
    <property type="match status" value="2"/>
</dbReference>
<evidence type="ECO:0000259" key="6">
    <source>
        <dbReference type="PROSITE" id="PS50076"/>
    </source>
</evidence>
<accession>A0A4Z1T4G8</accession>
<dbReference type="Gene3D" id="2.10.230.10">
    <property type="entry name" value="Heat shock protein DnaJ, cysteine-rich domain"/>
    <property type="match status" value="1"/>
</dbReference>
<dbReference type="AlphaFoldDB" id="A0A4Z1T4G8"/>
<dbReference type="FunFam" id="2.10.230.10:FF:000001">
    <property type="entry name" value="DnaJ subfamily A member 2"/>
    <property type="match status" value="1"/>
</dbReference>
<dbReference type="InterPro" id="IPR036410">
    <property type="entry name" value="HSP_DnaJ_Cys-rich_dom_sf"/>
</dbReference>
<dbReference type="InterPro" id="IPR001623">
    <property type="entry name" value="DnaJ_domain"/>
</dbReference>
<evidence type="ECO:0000313" key="9">
    <source>
        <dbReference type="Proteomes" id="UP000315496"/>
    </source>
</evidence>
<name>A0A4Z1T4G8_GIAMU</name>
<dbReference type="InterPro" id="IPR008971">
    <property type="entry name" value="HSP40/DnaJ_pept-bd"/>
</dbReference>
<dbReference type="Proteomes" id="UP000315496">
    <property type="component" value="Chromosome 3"/>
</dbReference>
<dbReference type="InterPro" id="IPR018253">
    <property type="entry name" value="DnaJ_domain_CS"/>
</dbReference>
<evidence type="ECO:0000256" key="4">
    <source>
        <dbReference type="ARBA" id="ARBA00022833"/>
    </source>
</evidence>
<dbReference type="InterPro" id="IPR044713">
    <property type="entry name" value="DNJA1/2-like"/>
</dbReference>
<organism evidence="8 9">
    <name type="scientific">Giardia muris</name>
    <dbReference type="NCBI Taxonomy" id="5742"/>
    <lineage>
        <taxon>Eukaryota</taxon>
        <taxon>Metamonada</taxon>
        <taxon>Diplomonadida</taxon>
        <taxon>Hexamitidae</taxon>
        <taxon>Giardiinae</taxon>
        <taxon>Giardia</taxon>
    </lineage>
</organism>
<dbReference type="GO" id="GO:0008270">
    <property type="term" value="F:zinc ion binding"/>
    <property type="evidence" value="ECO:0007669"/>
    <property type="project" value="UniProtKB-KW"/>
</dbReference>
<feature type="zinc finger region" description="CR-type" evidence="5">
    <location>
        <begin position="119"/>
        <end position="204"/>
    </location>
</feature>
<dbReference type="InterPro" id="IPR002939">
    <property type="entry name" value="DnaJ_C"/>
</dbReference>